<organism evidence="1 2">
    <name type="scientific">Gymnopilus junonius</name>
    <name type="common">Spectacular rustgill mushroom</name>
    <name type="synonym">Gymnopilus spectabilis subsp. junonius</name>
    <dbReference type="NCBI Taxonomy" id="109634"/>
    <lineage>
        <taxon>Eukaryota</taxon>
        <taxon>Fungi</taxon>
        <taxon>Dikarya</taxon>
        <taxon>Basidiomycota</taxon>
        <taxon>Agaricomycotina</taxon>
        <taxon>Agaricomycetes</taxon>
        <taxon>Agaricomycetidae</taxon>
        <taxon>Agaricales</taxon>
        <taxon>Agaricineae</taxon>
        <taxon>Hymenogastraceae</taxon>
        <taxon>Gymnopilus</taxon>
    </lineage>
</organism>
<reference evidence="1" key="1">
    <citation type="submission" date="2020-11" db="EMBL/GenBank/DDBJ databases">
        <authorList>
            <consortium name="DOE Joint Genome Institute"/>
            <person name="Ahrendt S."/>
            <person name="Riley R."/>
            <person name="Andreopoulos W."/>
            <person name="LaButti K."/>
            <person name="Pangilinan J."/>
            <person name="Ruiz-duenas F.J."/>
            <person name="Barrasa J.M."/>
            <person name="Sanchez-Garcia M."/>
            <person name="Camarero S."/>
            <person name="Miyauchi S."/>
            <person name="Serrano A."/>
            <person name="Linde D."/>
            <person name="Babiker R."/>
            <person name="Drula E."/>
            <person name="Ayuso-Fernandez I."/>
            <person name="Pacheco R."/>
            <person name="Padilla G."/>
            <person name="Ferreira P."/>
            <person name="Barriuso J."/>
            <person name="Kellner H."/>
            <person name="Castanera R."/>
            <person name="Alfaro M."/>
            <person name="Ramirez L."/>
            <person name="Pisabarro A.G."/>
            <person name="Kuo A."/>
            <person name="Tritt A."/>
            <person name="Lipzen A."/>
            <person name="He G."/>
            <person name="Yan M."/>
            <person name="Ng V."/>
            <person name="Cullen D."/>
            <person name="Martin F."/>
            <person name="Rosso M.-N."/>
            <person name="Henrissat B."/>
            <person name="Hibbett D."/>
            <person name="Martinez A.T."/>
            <person name="Grigoriev I.V."/>
        </authorList>
    </citation>
    <scope>NUCLEOTIDE SEQUENCE</scope>
    <source>
        <strain evidence="1">AH 44721</strain>
    </source>
</reference>
<dbReference type="Proteomes" id="UP000724874">
    <property type="component" value="Unassembled WGS sequence"/>
</dbReference>
<name>A0A9P5TLQ3_GYMJU</name>
<evidence type="ECO:0000313" key="1">
    <source>
        <dbReference type="EMBL" id="KAF8892327.1"/>
    </source>
</evidence>
<protein>
    <submittedName>
        <fullName evidence="1">Uncharacterized protein</fullName>
    </submittedName>
</protein>
<dbReference type="AlphaFoldDB" id="A0A9P5TLQ3"/>
<keyword evidence="2" id="KW-1185">Reference proteome</keyword>
<sequence>MTEDLSKRDFPLYESPFNAFPPVSMWPRKSYEAFPVGKNYDNFMCIIQGSGISIPETEEERQLDGPCRTAVYKRIYNEAHCLVARRARMKIKEGKEEKIMLLLGTPDEDATLKQEEALAKLMGLRDVFSLMNKNMSRPPTSSPAQPASFLFCQFRTLSGVPVALQPMRKREIRGPC</sequence>
<gene>
    <name evidence="1" type="ORF">CPB84DRAFT_1748748</name>
</gene>
<accession>A0A9P5TLQ3</accession>
<dbReference type="EMBL" id="JADNYJ010000069">
    <property type="protein sequence ID" value="KAF8892327.1"/>
    <property type="molecule type" value="Genomic_DNA"/>
</dbReference>
<evidence type="ECO:0000313" key="2">
    <source>
        <dbReference type="Proteomes" id="UP000724874"/>
    </source>
</evidence>
<comment type="caution">
    <text evidence="1">The sequence shown here is derived from an EMBL/GenBank/DDBJ whole genome shotgun (WGS) entry which is preliminary data.</text>
</comment>
<proteinExistence type="predicted"/>